<dbReference type="OrthoDB" id="1729781at2759"/>
<accession>A0A7J0G3W6</accession>
<dbReference type="AlphaFoldDB" id="A0A7J0G3W6"/>
<protein>
    <submittedName>
        <fullName evidence="3">Transcriptional corepressor LEUNIG</fullName>
    </submittedName>
</protein>
<keyword evidence="2" id="KW-0812">Transmembrane</keyword>
<reference evidence="3 4" key="1">
    <citation type="submission" date="2019-07" db="EMBL/GenBank/DDBJ databases">
        <title>De Novo Assembly of kiwifruit Actinidia rufa.</title>
        <authorList>
            <person name="Sugita-Konishi S."/>
            <person name="Sato K."/>
            <person name="Mori E."/>
            <person name="Abe Y."/>
            <person name="Kisaki G."/>
            <person name="Hamano K."/>
            <person name="Suezawa K."/>
            <person name="Otani M."/>
            <person name="Fukuda T."/>
            <person name="Manabe T."/>
            <person name="Gomi K."/>
            <person name="Tabuchi M."/>
            <person name="Akimitsu K."/>
            <person name="Kataoka I."/>
        </authorList>
    </citation>
    <scope>NUCLEOTIDE SEQUENCE [LARGE SCALE GENOMIC DNA]</scope>
    <source>
        <strain evidence="4">cv. Fuchu</strain>
    </source>
</reference>
<feature type="transmembrane region" description="Helical" evidence="2">
    <location>
        <begin position="65"/>
        <end position="87"/>
    </location>
</feature>
<evidence type="ECO:0000313" key="4">
    <source>
        <dbReference type="Proteomes" id="UP000585474"/>
    </source>
</evidence>
<proteinExistence type="predicted"/>
<keyword evidence="2" id="KW-1133">Transmembrane helix</keyword>
<dbReference type="EMBL" id="BJWL01000017">
    <property type="protein sequence ID" value="GFZ05481.1"/>
    <property type="molecule type" value="Genomic_DNA"/>
</dbReference>
<feature type="transmembrane region" description="Helical" evidence="2">
    <location>
        <begin position="38"/>
        <end position="59"/>
    </location>
</feature>
<gene>
    <name evidence="3" type="ORF">Acr_17g0010530</name>
</gene>
<organism evidence="3 4">
    <name type="scientific">Actinidia rufa</name>
    <dbReference type="NCBI Taxonomy" id="165716"/>
    <lineage>
        <taxon>Eukaryota</taxon>
        <taxon>Viridiplantae</taxon>
        <taxon>Streptophyta</taxon>
        <taxon>Embryophyta</taxon>
        <taxon>Tracheophyta</taxon>
        <taxon>Spermatophyta</taxon>
        <taxon>Magnoliopsida</taxon>
        <taxon>eudicotyledons</taxon>
        <taxon>Gunneridae</taxon>
        <taxon>Pentapetalae</taxon>
        <taxon>asterids</taxon>
        <taxon>Ericales</taxon>
        <taxon>Actinidiaceae</taxon>
        <taxon>Actinidia</taxon>
    </lineage>
</organism>
<comment type="caution">
    <text evidence="3">The sequence shown here is derived from an EMBL/GenBank/DDBJ whole genome shotgun (WGS) entry which is preliminary data.</text>
</comment>
<feature type="compositionally biased region" description="Low complexity" evidence="1">
    <location>
        <begin position="138"/>
        <end position="149"/>
    </location>
</feature>
<dbReference type="PANTHER" id="PTHR46158">
    <property type="entry name" value="OS02G0165000 PROTEIN"/>
    <property type="match status" value="1"/>
</dbReference>
<keyword evidence="4" id="KW-1185">Reference proteome</keyword>
<dbReference type="PANTHER" id="PTHR46158:SF2">
    <property type="entry name" value="OS02G0165000 PROTEIN"/>
    <property type="match status" value="1"/>
</dbReference>
<dbReference type="Proteomes" id="UP000585474">
    <property type="component" value="Unassembled WGS sequence"/>
</dbReference>
<evidence type="ECO:0000256" key="1">
    <source>
        <dbReference type="SAM" id="MobiDB-lite"/>
    </source>
</evidence>
<feature type="region of interest" description="Disordered" evidence="1">
    <location>
        <begin position="118"/>
        <end position="172"/>
    </location>
</feature>
<sequence>MLGVGCQLPSSSLLNKGSHWHFLFARCFTIEEQSVSYIWAYASFQFAIVILFAHIFYNVLNVNSLLSVLLSSFTGFGIAISTNSLLVEYLRWRASRNPGFSLQRASVVAQQQQQQQQQQQLRHHLHHLPQHQRRQHEFQQQQQQQRQQQSMENPPVGPADGSGMQEMRTLAT</sequence>
<keyword evidence="2" id="KW-0472">Membrane</keyword>
<evidence type="ECO:0000256" key="2">
    <source>
        <dbReference type="SAM" id="Phobius"/>
    </source>
</evidence>
<feature type="compositionally biased region" description="Basic residues" evidence="1">
    <location>
        <begin position="121"/>
        <end position="134"/>
    </location>
</feature>
<evidence type="ECO:0000313" key="3">
    <source>
        <dbReference type="EMBL" id="GFZ05481.1"/>
    </source>
</evidence>
<name>A0A7J0G3W6_9ERIC</name>